<evidence type="ECO:0000313" key="5">
    <source>
        <dbReference type="EMBL" id="SVE36888.1"/>
    </source>
</evidence>
<dbReference type="GO" id="GO:0009069">
    <property type="term" value="P:serine family amino acid metabolic process"/>
    <property type="evidence" value="ECO:0007669"/>
    <property type="project" value="UniProtKB-ARBA"/>
</dbReference>
<reference evidence="5" key="1">
    <citation type="submission" date="2018-05" db="EMBL/GenBank/DDBJ databases">
        <authorList>
            <person name="Lanie J.A."/>
            <person name="Ng W.-L."/>
            <person name="Kazmierczak K.M."/>
            <person name="Andrzejewski T.M."/>
            <person name="Davidsen T.M."/>
            <person name="Wayne K.J."/>
            <person name="Tettelin H."/>
            <person name="Glass J.I."/>
            <person name="Rusch D."/>
            <person name="Podicherti R."/>
            <person name="Tsui H.-C.T."/>
            <person name="Winkler M.E."/>
        </authorList>
    </citation>
    <scope>NUCLEOTIDE SEQUENCE</scope>
</reference>
<evidence type="ECO:0000256" key="3">
    <source>
        <dbReference type="ARBA" id="ARBA00022898"/>
    </source>
</evidence>
<keyword evidence="3" id="KW-0663">Pyridoxal phosphate</keyword>
<name>A0A383CZ19_9ZZZZ</name>
<dbReference type="Pfam" id="PF00291">
    <property type="entry name" value="PALP"/>
    <property type="match status" value="1"/>
</dbReference>
<dbReference type="InterPro" id="IPR050214">
    <property type="entry name" value="Cys_Synth/Cystath_Beta-Synth"/>
</dbReference>
<comment type="cofactor">
    <cofactor evidence="1">
        <name>pyridoxal 5'-phosphate</name>
        <dbReference type="ChEBI" id="CHEBI:597326"/>
    </cofactor>
</comment>
<comment type="similarity">
    <text evidence="2">Belongs to the cysteine synthase/cystathionine beta-synthase family.</text>
</comment>
<protein>
    <recommendedName>
        <fullName evidence="4">Tryptophan synthase beta chain-like PALP domain-containing protein</fullName>
    </recommendedName>
</protein>
<dbReference type="SUPFAM" id="SSF53686">
    <property type="entry name" value="Tryptophan synthase beta subunit-like PLP-dependent enzymes"/>
    <property type="match status" value="1"/>
</dbReference>
<gene>
    <name evidence="5" type="ORF">METZ01_LOCUS489742</name>
</gene>
<dbReference type="GO" id="GO:0044272">
    <property type="term" value="P:sulfur compound biosynthetic process"/>
    <property type="evidence" value="ECO:0007669"/>
    <property type="project" value="UniProtKB-ARBA"/>
</dbReference>
<dbReference type="GO" id="GO:0006534">
    <property type="term" value="P:cysteine metabolic process"/>
    <property type="evidence" value="ECO:0007669"/>
    <property type="project" value="UniProtKB-ARBA"/>
</dbReference>
<dbReference type="AlphaFoldDB" id="A0A383CZ19"/>
<evidence type="ECO:0000259" key="4">
    <source>
        <dbReference type="Pfam" id="PF00291"/>
    </source>
</evidence>
<evidence type="ECO:0000256" key="1">
    <source>
        <dbReference type="ARBA" id="ARBA00001933"/>
    </source>
</evidence>
<organism evidence="5">
    <name type="scientific">marine metagenome</name>
    <dbReference type="NCBI Taxonomy" id="408172"/>
    <lineage>
        <taxon>unclassified sequences</taxon>
        <taxon>metagenomes</taxon>
        <taxon>ecological metagenomes</taxon>
    </lineage>
</organism>
<dbReference type="InterPro" id="IPR001926">
    <property type="entry name" value="TrpB-like_PALP"/>
</dbReference>
<evidence type="ECO:0000256" key="2">
    <source>
        <dbReference type="ARBA" id="ARBA00007103"/>
    </source>
</evidence>
<accession>A0A383CZ19</accession>
<dbReference type="InterPro" id="IPR036052">
    <property type="entry name" value="TrpB-like_PALP_sf"/>
</dbReference>
<feature type="domain" description="Tryptophan synthase beta chain-like PALP" evidence="4">
    <location>
        <begin position="7"/>
        <end position="219"/>
    </location>
</feature>
<feature type="non-terminal residue" evidence="5">
    <location>
        <position position="224"/>
    </location>
</feature>
<proteinExistence type="inferred from homology"/>
<dbReference type="FunFam" id="3.40.50.1100:FF:000003">
    <property type="entry name" value="Cystathionine beta-synthase"/>
    <property type="match status" value="1"/>
</dbReference>
<dbReference type="EMBL" id="UINC01212521">
    <property type="protein sequence ID" value="SVE36888.1"/>
    <property type="molecule type" value="Genomic_DNA"/>
</dbReference>
<dbReference type="PANTHER" id="PTHR10314">
    <property type="entry name" value="CYSTATHIONINE BETA-SYNTHASE"/>
    <property type="match status" value="1"/>
</dbReference>
<dbReference type="CDD" id="cd01561">
    <property type="entry name" value="CBS_like"/>
    <property type="match status" value="1"/>
</dbReference>
<dbReference type="Gene3D" id="3.40.50.1100">
    <property type="match status" value="2"/>
</dbReference>
<sequence>MRYDNILETIGRTPLIRLNRLCDGLKPSIYVKADQLNPGGSVKDRIAISMVDDAEKRGVLPPGGTIIEGTSGNTGFGLALVAAVRGYKMIFTIQEKQSREKINLLKALGAEVIVCPTAVAPDDPRSYYSIAQKLSKEIPNSYYMNQYDNPANPETHYHSTGPEIWEDTEGKITHFVVGLGTGGTVSGTAKYLKEQNPDVNIIGVDPVGSLYHEFFHKGRIGTPH</sequence>